<reference evidence="1 2" key="1">
    <citation type="submission" date="2007-08" db="EMBL/GenBank/DDBJ databases">
        <authorList>
            <consortium name="The Citrobacter koseri Genome Sequencing Project"/>
            <person name="McClelland M."/>
            <person name="Sanderson E.K."/>
            <person name="Porwollik S."/>
            <person name="Spieth J."/>
            <person name="Clifton W.S."/>
            <person name="Latreille P."/>
            <person name="Courtney L."/>
            <person name="Wang C."/>
            <person name="Pepin K."/>
            <person name="Bhonagiri V."/>
            <person name="Nash W."/>
            <person name="Johnson M."/>
            <person name="Thiruvilangam P."/>
            <person name="Wilson R."/>
        </authorList>
    </citation>
    <scope>NUCLEOTIDE SEQUENCE [LARGE SCALE GENOMIC DNA]</scope>
    <source>
        <strain evidence="2">ATCC BAA-895 / CDC 4225-83 / SGSC4696</strain>
    </source>
</reference>
<name>A8AFG6_CITK8</name>
<dbReference type="EMBL" id="CP000822">
    <property type="protein sequence ID" value="ABV12229.1"/>
    <property type="molecule type" value="Genomic_DNA"/>
</dbReference>
<proteinExistence type="predicted"/>
<sequence>MASALRARRIAGNMRNKIMHKHSFYIQRNQRLVGDAQQSKLATLYTDKSFDYGELADY</sequence>
<dbReference type="HOGENOM" id="CLU_210842_0_0_6"/>
<evidence type="ECO:0000313" key="1">
    <source>
        <dbReference type="EMBL" id="ABV12229.1"/>
    </source>
</evidence>
<gene>
    <name evidence="1" type="ordered locus">CKO_01086</name>
</gene>
<dbReference type="KEGG" id="cko:CKO_01086"/>
<evidence type="ECO:0000313" key="2">
    <source>
        <dbReference type="Proteomes" id="UP000008148"/>
    </source>
</evidence>
<dbReference type="AlphaFoldDB" id="A8AFG6"/>
<dbReference type="Proteomes" id="UP000008148">
    <property type="component" value="Chromosome"/>
</dbReference>
<keyword evidence="2" id="KW-1185">Reference proteome</keyword>
<protein>
    <submittedName>
        <fullName evidence="1">Uncharacterized protein</fullName>
    </submittedName>
</protein>
<dbReference type="STRING" id="290338.CKO_01086"/>
<accession>A8AFG6</accession>
<organism evidence="1 2">
    <name type="scientific">Citrobacter koseri (strain ATCC BAA-895 / CDC 4225-83 / SGSC4696)</name>
    <dbReference type="NCBI Taxonomy" id="290338"/>
    <lineage>
        <taxon>Bacteria</taxon>
        <taxon>Pseudomonadati</taxon>
        <taxon>Pseudomonadota</taxon>
        <taxon>Gammaproteobacteria</taxon>
        <taxon>Enterobacterales</taxon>
        <taxon>Enterobacteriaceae</taxon>
        <taxon>Citrobacter</taxon>
    </lineage>
</organism>